<protein>
    <recommendedName>
        <fullName evidence="2">Radical SAM domain protein</fullName>
    </recommendedName>
</protein>
<accession>A0A7V2SVY1</accession>
<gene>
    <name evidence="1" type="ORF">ENJ63_03640</name>
</gene>
<evidence type="ECO:0000313" key="1">
    <source>
        <dbReference type="EMBL" id="HFC46953.1"/>
    </source>
</evidence>
<reference evidence="1" key="1">
    <citation type="journal article" date="2020" name="mSystems">
        <title>Genome- and Community-Level Interaction Insights into Carbon Utilization and Element Cycling Functions of Hydrothermarchaeota in Hydrothermal Sediment.</title>
        <authorList>
            <person name="Zhou Z."/>
            <person name="Liu Y."/>
            <person name="Xu W."/>
            <person name="Pan J."/>
            <person name="Luo Z.H."/>
            <person name="Li M."/>
        </authorList>
    </citation>
    <scope>NUCLEOTIDE SEQUENCE [LARGE SCALE GENOMIC DNA]</scope>
    <source>
        <strain evidence="1">HyVt-503</strain>
    </source>
</reference>
<evidence type="ECO:0008006" key="2">
    <source>
        <dbReference type="Google" id="ProtNLM"/>
    </source>
</evidence>
<proteinExistence type="predicted"/>
<dbReference type="Proteomes" id="UP000885797">
    <property type="component" value="Unassembled WGS sequence"/>
</dbReference>
<dbReference type="AlphaFoldDB" id="A0A7V2SVY1"/>
<organism evidence="1">
    <name type="scientific">Dissulfuribacter thermophilus</name>
    <dbReference type="NCBI Taxonomy" id="1156395"/>
    <lineage>
        <taxon>Bacteria</taxon>
        <taxon>Pseudomonadati</taxon>
        <taxon>Thermodesulfobacteriota</taxon>
        <taxon>Dissulfuribacteria</taxon>
        <taxon>Dissulfuribacterales</taxon>
        <taxon>Dissulfuribacteraceae</taxon>
        <taxon>Dissulfuribacter</taxon>
    </lineage>
</organism>
<name>A0A7V2SVY1_9BACT</name>
<comment type="caution">
    <text evidence="1">The sequence shown here is derived from an EMBL/GenBank/DDBJ whole genome shotgun (WGS) entry which is preliminary data.</text>
</comment>
<dbReference type="EMBL" id="DRND01000287">
    <property type="protein sequence ID" value="HFC46953.1"/>
    <property type="molecule type" value="Genomic_DNA"/>
</dbReference>
<sequence length="209" mass="23635">MAEIRETILGLRDWIGCDRVNYPLVFLGQNDALSCETGVLEEAANMAYEVLSIEDNYFSTSGLLLFGSPQSILEKGIRDFLRLDALPFNRIYINIGIESLYGPTLSALGRPFDVILSQKALKFIDEIHDATQKVEVSTNFLISPTFPQEHTQLLEDYLVGLEDGGRRGKIFLSPLFGQYESIGAIKREVFRLKARSLRPVYLYFLIPYA</sequence>